<comment type="subcellular location">
    <subcellularLocation>
        <location evidence="1">Cell membrane</location>
        <topology evidence="1">Multi-pass membrane protein</topology>
    </subcellularLocation>
</comment>
<evidence type="ECO:0000259" key="13">
    <source>
        <dbReference type="PROSITE" id="PS50111"/>
    </source>
</evidence>
<keyword evidence="8 11" id="KW-0807">Transducer</keyword>
<dbReference type="PANTHER" id="PTHR32089">
    <property type="entry name" value="METHYL-ACCEPTING CHEMOTAXIS PROTEIN MCPB"/>
    <property type="match status" value="1"/>
</dbReference>
<keyword evidence="7 12" id="KW-0472">Membrane</keyword>
<dbReference type="SUPFAM" id="SSF58104">
    <property type="entry name" value="Methyl-accepting chemotaxis protein (MCP) signaling domain"/>
    <property type="match status" value="1"/>
</dbReference>
<evidence type="ECO:0000256" key="5">
    <source>
        <dbReference type="ARBA" id="ARBA00022692"/>
    </source>
</evidence>
<sequence>MFQGKLRSSSLKTKLLVSFIIILILPSIVIGWTSYQQAKTNFNETILNSAKDNIKILDNVINKELDSKKVDATYFTKLFTQSSYHADQIQNIQNKLEEYNKLHPEMEAIYTGSGNGQFIQSPAIQMPDGYNPTERDWYKEAVKKSGEVIVTAPYKSKTTGNIVITLAKQNEDKSGVLGIDLIINNIVTTSRMVNIGKEGYVAIFDQDKNVVAHPKMKPGEKLEEKLSKELYKQEAGDFHYSLDGEDRNITFKTNKKTGWKIAGIMPSKEIIEAAEPIFYKTVTVLGISLIIGGIVIYFIIASIIKPLKQLVISSKKISEGDLTESITVHSKDEIGQLGESFNEMAASLQSVISNINTSASHVAASSEELTASMKQTSEATEQITQAIEQVSSGAEIQTKEVEEGATLLEEVTEGIQRVADSSSLVSTASMYTKKKAENGGKLVEQTMNQMQLIHESVSQSDKIIGLLDDKSKQIGAILEVIQHIAEQTNLLALNAAIEAARAGEQGRGFAIVADEVRKLAEQSGQSSTEIGKLVKEIQFDIKETVSSMNQVGAEVQSGLVVANETKQSFAEILKSTNDTVVQIDSMVDVAKQMTVDAKQVSASINEIAATIEENAASVQNIAGSSEEQLASVDEINAAAVHLSQMAEELQEMISKFKV</sequence>
<evidence type="ECO:0000256" key="4">
    <source>
        <dbReference type="ARBA" id="ARBA00022500"/>
    </source>
</evidence>
<dbReference type="PROSITE" id="PS50111">
    <property type="entry name" value="CHEMOTAXIS_TRANSDUC_2"/>
    <property type="match status" value="1"/>
</dbReference>
<keyword evidence="5 12" id="KW-0812">Transmembrane</keyword>
<reference evidence="15 16" key="1">
    <citation type="submission" date="2012-12" db="EMBL/GenBank/DDBJ databases">
        <title>The Genome Sequence of Bacillus cereus VD196.</title>
        <authorList>
            <consortium name="The Broad Institute Genome Sequencing Platform"/>
            <consortium name="The Broad Institute Genome Sequencing Center for Infectious Disease"/>
            <person name="Feldgarden M."/>
            <person name="Van der Auwera G.A."/>
            <person name="Mahillon J."/>
            <person name="Duprez V."/>
            <person name="Timmery S."/>
            <person name="Mattelet C."/>
            <person name="Dierick K."/>
            <person name="Sun M."/>
            <person name="Yu Z."/>
            <person name="Zhu L."/>
            <person name="Hu X."/>
            <person name="Shank E.B."/>
            <person name="Swiecicka I."/>
            <person name="Hansen B.M."/>
            <person name="Andrup L."/>
            <person name="Walker B."/>
            <person name="Young S.K."/>
            <person name="Zeng Q."/>
            <person name="Gargeya S."/>
            <person name="Fitzgerald M."/>
            <person name="Haas B."/>
            <person name="Abouelleil A."/>
            <person name="Alvarado L."/>
            <person name="Arachchi H.M."/>
            <person name="Berlin A.M."/>
            <person name="Chapman S.B."/>
            <person name="Dewar J."/>
            <person name="Goldberg J."/>
            <person name="Griggs A."/>
            <person name="Gujja S."/>
            <person name="Hansen M."/>
            <person name="Howarth C."/>
            <person name="Imamovic A."/>
            <person name="Larimer J."/>
            <person name="McCowan C."/>
            <person name="Murphy C."/>
            <person name="Neiman D."/>
            <person name="Pearson M."/>
            <person name="Priest M."/>
            <person name="Roberts A."/>
            <person name="Saif S."/>
            <person name="Shea T."/>
            <person name="Sisk P."/>
            <person name="Sykes S."/>
            <person name="Wortman J."/>
            <person name="Nusbaum C."/>
            <person name="Birren B."/>
        </authorList>
    </citation>
    <scope>NUCLEOTIDE SEQUENCE [LARGE SCALE GENOMIC DNA]</scope>
    <source>
        <strain evidence="15 16">VD196</strain>
    </source>
</reference>
<dbReference type="Pfam" id="PF02743">
    <property type="entry name" value="dCache_1"/>
    <property type="match status" value="1"/>
</dbReference>
<protein>
    <submittedName>
        <fullName evidence="15">Methyl-accepting chemotaxis protein</fullName>
    </submittedName>
</protein>
<dbReference type="SMART" id="SM00283">
    <property type="entry name" value="MA"/>
    <property type="match status" value="1"/>
</dbReference>
<name>A0A9W5V895_BACCE</name>
<comment type="caution">
    <text evidence="15">The sequence shown here is derived from an EMBL/GenBank/DDBJ whole genome shotgun (WGS) entry which is preliminary data.</text>
</comment>
<evidence type="ECO:0000256" key="7">
    <source>
        <dbReference type="ARBA" id="ARBA00023136"/>
    </source>
</evidence>
<dbReference type="SMART" id="SM00319">
    <property type="entry name" value="TarH"/>
    <property type="match status" value="1"/>
</dbReference>
<dbReference type="CDD" id="cd11386">
    <property type="entry name" value="MCP_signal"/>
    <property type="match status" value="1"/>
</dbReference>
<dbReference type="CDD" id="cd12912">
    <property type="entry name" value="PDC2_MCP_like"/>
    <property type="match status" value="1"/>
</dbReference>
<dbReference type="InterPro" id="IPR003122">
    <property type="entry name" value="Tar_rcpt_lig-bd"/>
</dbReference>
<evidence type="ECO:0000256" key="2">
    <source>
        <dbReference type="ARBA" id="ARBA00022475"/>
    </source>
</evidence>
<evidence type="ECO:0000313" key="15">
    <source>
        <dbReference type="EMBL" id="EOO65791.1"/>
    </source>
</evidence>
<evidence type="ECO:0000256" key="11">
    <source>
        <dbReference type="PROSITE-ProRule" id="PRU00284"/>
    </source>
</evidence>
<dbReference type="Gene3D" id="3.30.450.20">
    <property type="entry name" value="PAS domain"/>
    <property type="match status" value="2"/>
</dbReference>
<evidence type="ECO:0000256" key="9">
    <source>
        <dbReference type="ARBA" id="ARBA00029447"/>
    </source>
</evidence>
<keyword evidence="4" id="KW-0145">Chemotaxis</keyword>
<dbReference type="FunFam" id="3.30.450.20:FF:000048">
    <property type="entry name" value="Methyl-accepting chemotaxis protein"/>
    <property type="match status" value="1"/>
</dbReference>
<organism evidence="15 16">
    <name type="scientific">Bacillus cereus VD196</name>
    <dbReference type="NCBI Taxonomy" id="1053243"/>
    <lineage>
        <taxon>Bacteria</taxon>
        <taxon>Bacillati</taxon>
        <taxon>Bacillota</taxon>
        <taxon>Bacilli</taxon>
        <taxon>Bacillales</taxon>
        <taxon>Bacillaceae</taxon>
        <taxon>Bacillus</taxon>
        <taxon>Bacillus cereus group</taxon>
    </lineage>
</organism>
<dbReference type="InterPro" id="IPR004089">
    <property type="entry name" value="MCPsignal_dom"/>
</dbReference>
<keyword evidence="3" id="KW-0488">Methylation</keyword>
<evidence type="ECO:0000256" key="12">
    <source>
        <dbReference type="SAM" id="Phobius"/>
    </source>
</evidence>
<keyword evidence="2" id="KW-1003">Cell membrane</keyword>
<dbReference type="AlphaFoldDB" id="A0A9W5V895"/>
<keyword evidence="6 12" id="KW-1133">Transmembrane helix</keyword>
<gene>
    <name evidence="15" type="ORF">IKE_03376</name>
</gene>
<evidence type="ECO:0000256" key="10">
    <source>
        <dbReference type="ARBA" id="ARBA00058128"/>
    </source>
</evidence>
<dbReference type="CDD" id="cd06225">
    <property type="entry name" value="HAMP"/>
    <property type="match status" value="1"/>
</dbReference>
<dbReference type="GO" id="GO:0006935">
    <property type="term" value="P:chemotaxis"/>
    <property type="evidence" value="ECO:0007669"/>
    <property type="project" value="UniProtKB-KW"/>
</dbReference>
<evidence type="ECO:0000256" key="8">
    <source>
        <dbReference type="ARBA" id="ARBA00023224"/>
    </source>
</evidence>
<feature type="transmembrane region" description="Helical" evidence="12">
    <location>
        <begin position="277"/>
        <end position="300"/>
    </location>
</feature>
<dbReference type="GO" id="GO:0005886">
    <property type="term" value="C:plasma membrane"/>
    <property type="evidence" value="ECO:0007669"/>
    <property type="project" value="UniProtKB-SubCell"/>
</dbReference>
<dbReference type="InterPro" id="IPR033479">
    <property type="entry name" value="dCache_1"/>
</dbReference>
<dbReference type="EMBL" id="AHFL01000022">
    <property type="protein sequence ID" value="EOO65791.1"/>
    <property type="molecule type" value="Genomic_DNA"/>
</dbReference>
<dbReference type="Pfam" id="PF00015">
    <property type="entry name" value="MCPsignal"/>
    <property type="match status" value="1"/>
</dbReference>
<evidence type="ECO:0000259" key="14">
    <source>
        <dbReference type="PROSITE" id="PS50885"/>
    </source>
</evidence>
<proteinExistence type="inferred from homology"/>
<feature type="domain" description="HAMP" evidence="14">
    <location>
        <begin position="301"/>
        <end position="353"/>
    </location>
</feature>
<evidence type="ECO:0000256" key="1">
    <source>
        <dbReference type="ARBA" id="ARBA00004651"/>
    </source>
</evidence>
<dbReference type="SUPFAM" id="SSF103190">
    <property type="entry name" value="Sensory domain-like"/>
    <property type="match status" value="1"/>
</dbReference>
<dbReference type="SMART" id="SM00304">
    <property type="entry name" value="HAMP"/>
    <property type="match status" value="2"/>
</dbReference>
<dbReference type="InterPro" id="IPR029151">
    <property type="entry name" value="Sensor-like_sf"/>
</dbReference>
<comment type="similarity">
    <text evidence="9">Belongs to the methyl-accepting chemotaxis (MCP) protein family.</text>
</comment>
<evidence type="ECO:0000256" key="3">
    <source>
        <dbReference type="ARBA" id="ARBA00022481"/>
    </source>
</evidence>
<dbReference type="Proteomes" id="UP000014023">
    <property type="component" value="Unassembled WGS sequence"/>
</dbReference>
<dbReference type="PANTHER" id="PTHR32089:SF114">
    <property type="entry name" value="METHYL-ACCEPTING CHEMOTAXIS PROTEIN MCPB"/>
    <property type="match status" value="1"/>
</dbReference>
<dbReference type="FunFam" id="1.10.287.950:FF:000003">
    <property type="entry name" value="Methyl-accepting chemotaxis protein"/>
    <property type="match status" value="1"/>
</dbReference>
<evidence type="ECO:0000313" key="16">
    <source>
        <dbReference type="Proteomes" id="UP000014023"/>
    </source>
</evidence>
<dbReference type="Gene3D" id="6.10.340.10">
    <property type="match status" value="1"/>
</dbReference>
<evidence type="ECO:0000256" key="6">
    <source>
        <dbReference type="ARBA" id="ARBA00022989"/>
    </source>
</evidence>
<comment type="function">
    <text evidence="10">Chemotactic-signal transducers respond to changes in the concentration of attractants and repellents in the environment, transduce a signal from the outside to the inside of the cell, and facilitate sensory adaptation through the variation of the level of methylation.</text>
</comment>
<dbReference type="Pfam" id="PF00672">
    <property type="entry name" value="HAMP"/>
    <property type="match status" value="1"/>
</dbReference>
<dbReference type="PROSITE" id="PS50885">
    <property type="entry name" value="HAMP"/>
    <property type="match status" value="1"/>
</dbReference>
<dbReference type="GO" id="GO:0007165">
    <property type="term" value="P:signal transduction"/>
    <property type="evidence" value="ECO:0007669"/>
    <property type="project" value="UniProtKB-KW"/>
</dbReference>
<accession>A0A9W5V895</accession>
<dbReference type="FunFam" id="1.10.8.500:FF:000002">
    <property type="entry name" value="Methyl-accepting chemotaxis protein"/>
    <property type="match status" value="1"/>
</dbReference>
<feature type="domain" description="Methyl-accepting transducer" evidence="13">
    <location>
        <begin position="372"/>
        <end position="622"/>
    </location>
</feature>
<dbReference type="CDD" id="cd18773">
    <property type="entry name" value="PDC1_HK_sensor"/>
    <property type="match status" value="1"/>
</dbReference>
<dbReference type="Gene3D" id="1.10.287.950">
    <property type="entry name" value="Methyl-accepting chemotaxis protein"/>
    <property type="match status" value="1"/>
</dbReference>
<dbReference type="InterPro" id="IPR003660">
    <property type="entry name" value="HAMP_dom"/>
</dbReference>